<proteinExistence type="predicted"/>
<organism evidence="2 3">
    <name type="scientific">Paraflavisolibacter caeni</name>
    <dbReference type="NCBI Taxonomy" id="2982496"/>
    <lineage>
        <taxon>Bacteria</taxon>
        <taxon>Pseudomonadati</taxon>
        <taxon>Bacteroidota</taxon>
        <taxon>Chitinophagia</taxon>
        <taxon>Chitinophagales</taxon>
        <taxon>Chitinophagaceae</taxon>
        <taxon>Paraflavisolibacter</taxon>
    </lineage>
</organism>
<evidence type="ECO:0000313" key="2">
    <source>
        <dbReference type="EMBL" id="MCU7551300.1"/>
    </source>
</evidence>
<dbReference type="PANTHER" id="PTHR22916">
    <property type="entry name" value="GLYCOSYLTRANSFERASE"/>
    <property type="match status" value="1"/>
</dbReference>
<reference evidence="2" key="2">
    <citation type="submission" date="2023-04" db="EMBL/GenBank/DDBJ databases">
        <title>Paracnuella aquatica gen. nov., sp. nov., a member of the family Chitinophagaceae isolated from a hot spring.</title>
        <authorList>
            <person name="Wang C."/>
        </authorList>
    </citation>
    <scope>NUCLEOTIDE SEQUENCE</scope>
    <source>
        <strain evidence="2">LB-8</strain>
    </source>
</reference>
<feature type="domain" description="Glycosyltransferase 2-like" evidence="1">
    <location>
        <begin position="8"/>
        <end position="134"/>
    </location>
</feature>
<dbReference type="CDD" id="cd06433">
    <property type="entry name" value="GT_2_WfgS_like"/>
    <property type="match status" value="1"/>
</dbReference>
<dbReference type="GO" id="GO:0016758">
    <property type="term" value="F:hexosyltransferase activity"/>
    <property type="evidence" value="ECO:0007669"/>
    <property type="project" value="UniProtKB-ARBA"/>
</dbReference>
<dbReference type="InterPro" id="IPR001173">
    <property type="entry name" value="Glyco_trans_2-like"/>
</dbReference>
<reference evidence="2" key="1">
    <citation type="submission" date="2022-09" db="EMBL/GenBank/DDBJ databases">
        <authorList>
            <person name="Yuan C."/>
            <person name="Ke Z."/>
        </authorList>
    </citation>
    <scope>NUCLEOTIDE SEQUENCE</scope>
    <source>
        <strain evidence="2">LB-8</strain>
    </source>
</reference>
<gene>
    <name evidence="2" type="ORF">OCK74_19415</name>
</gene>
<evidence type="ECO:0000313" key="3">
    <source>
        <dbReference type="Proteomes" id="UP001155483"/>
    </source>
</evidence>
<accession>A0A9X3B8V4</accession>
<dbReference type="Gene3D" id="3.90.550.10">
    <property type="entry name" value="Spore Coat Polysaccharide Biosynthesis Protein SpsA, Chain A"/>
    <property type="match status" value="1"/>
</dbReference>
<protein>
    <submittedName>
        <fullName evidence="2">Glycosyltransferase</fullName>
    </submittedName>
</protein>
<dbReference type="RefSeq" id="WP_279298739.1">
    <property type="nucleotide sequence ID" value="NZ_JAOTIF010000019.1"/>
</dbReference>
<dbReference type="InterPro" id="IPR029044">
    <property type="entry name" value="Nucleotide-diphossugar_trans"/>
</dbReference>
<dbReference type="Pfam" id="PF00535">
    <property type="entry name" value="Glycos_transf_2"/>
    <property type="match status" value="1"/>
</dbReference>
<keyword evidence="3" id="KW-1185">Reference proteome</keyword>
<sequence length="329" mass="38129">MMELPKISIITPSFNQGQYIEQTILSVLEQNYSNLEYIIIDGGSTDNTIEVIKKYNKYISFWKSEKDRGQSDAINKGLKLASGEIINWLNSDDYYMPGALQHVASVFADPGVTVYCGRSRVFSSGFEYLSQGTDLYKGNLAKTIGWARIDQPETFFRKKVWDIIENVNENFHYVMDKELWIRYLLHFGLDGIAKDEKVLVNFRIHGQSKTGSQQEKFRQETFNLFYSLATQFGLPNAEKLSSLYEVQQKKIFGLENINSAFSEHVIEYFLLRVFLEAYAENNYTIAKEAEKLINRKQLMDEDNTVLRKVSFRMKLLPVGARKLLKKMMK</sequence>
<evidence type="ECO:0000259" key="1">
    <source>
        <dbReference type="Pfam" id="PF00535"/>
    </source>
</evidence>
<comment type="caution">
    <text evidence="2">The sequence shown here is derived from an EMBL/GenBank/DDBJ whole genome shotgun (WGS) entry which is preliminary data.</text>
</comment>
<name>A0A9X3B8V4_9BACT</name>
<dbReference type="AlphaFoldDB" id="A0A9X3B8V4"/>
<dbReference type="Proteomes" id="UP001155483">
    <property type="component" value="Unassembled WGS sequence"/>
</dbReference>
<dbReference type="EMBL" id="JAOTIF010000019">
    <property type="protein sequence ID" value="MCU7551300.1"/>
    <property type="molecule type" value="Genomic_DNA"/>
</dbReference>
<dbReference type="PANTHER" id="PTHR22916:SF65">
    <property type="entry name" value="SLR1065 PROTEIN"/>
    <property type="match status" value="1"/>
</dbReference>
<dbReference type="SUPFAM" id="SSF53448">
    <property type="entry name" value="Nucleotide-diphospho-sugar transferases"/>
    <property type="match status" value="1"/>
</dbReference>